<dbReference type="AlphaFoldDB" id="A0A0W8G0H5"/>
<protein>
    <submittedName>
        <fullName evidence="2">Uncharacterized protein</fullName>
    </submittedName>
</protein>
<proteinExistence type="predicted"/>
<comment type="caution">
    <text evidence="2">The sequence shown here is derived from an EMBL/GenBank/DDBJ whole genome shotgun (WGS) entry which is preliminary data.</text>
</comment>
<name>A0A0W8G0H5_9ZZZZ</name>
<keyword evidence="1" id="KW-0812">Transmembrane</keyword>
<accession>A0A0W8G0H5</accession>
<feature type="transmembrane region" description="Helical" evidence="1">
    <location>
        <begin position="12"/>
        <end position="30"/>
    </location>
</feature>
<dbReference type="EMBL" id="LNQE01000426">
    <property type="protein sequence ID" value="KUG26664.1"/>
    <property type="molecule type" value="Genomic_DNA"/>
</dbReference>
<keyword evidence="1" id="KW-1133">Transmembrane helix</keyword>
<evidence type="ECO:0000256" key="1">
    <source>
        <dbReference type="SAM" id="Phobius"/>
    </source>
</evidence>
<keyword evidence="1" id="KW-0472">Membrane</keyword>
<organism evidence="2">
    <name type="scientific">hydrocarbon metagenome</name>
    <dbReference type="NCBI Taxonomy" id="938273"/>
    <lineage>
        <taxon>unclassified sequences</taxon>
        <taxon>metagenomes</taxon>
        <taxon>ecological metagenomes</taxon>
    </lineage>
</organism>
<reference evidence="2" key="1">
    <citation type="journal article" date="2015" name="Proc. Natl. Acad. Sci. U.S.A.">
        <title>Networks of energetic and metabolic interactions define dynamics in microbial communities.</title>
        <authorList>
            <person name="Embree M."/>
            <person name="Liu J.K."/>
            <person name="Al-Bassam M.M."/>
            <person name="Zengler K."/>
        </authorList>
    </citation>
    <scope>NUCLEOTIDE SEQUENCE</scope>
</reference>
<sequence>MSNLFFNVWLPYIYLYGVGGFFFIIGMWIVKKAGGYNPARKRHRYWWRITIAGFFYFMVLHLVWILIALYT</sequence>
<gene>
    <name evidence="2" type="ORF">ASZ90_003507</name>
</gene>
<feature type="transmembrane region" description="Helical" evidence="1">
    <location>
        <begin position="51"/>
        <end position="70"/>
    </location>
</feature>
<evidence type="ECO:0000313" key="2">
    <source>
        <dbReference type="EMBL" id="KUG26664.1"/>
    </source>
</evidence>